<comment type="caution">
    <text evidence="1">The sequence shown here is derived from an EMBL/GenBank/DDBJ whole genome shotgun (WGS) entry which is preliminary data.</text>
</comment>
<gene>
    <name evidence="1" type="ORF">K1W68_04625</name>
</gene>
<reference evidence="1" key="2">
    <citation type="submission" date="2022-03" db="EMBL/GenBank/DDBJ databases">
        <authorList>
            <person name="Ryngajllo M."/>
            <person name="Jacek P."/>
            <person name="Kubiak K."/>
        </authorList>
    </citation>
    <scope>NUCLEOTIDE SEQUENCE</scope>
    <source>
        <strain evidence="1">SI1</strain>
    </source>
</reference>
<dbReference type="Proteomes" id="UP001202887">
    <property type="component" value="Unassembled WGS sequence"/>
</dbReference>
<name>A0AAW5END0_NOVHA</name>
<dbReference type="InterPro" id="IPR027417">
    <property type="entry name" value="P-loop_NTPase"/>
</dbReference>
<accession>A0AAW5END0</accession>
<evidence type="ECO:0000313" key="1">
    <source>
        <dbReference type="EMBL" id="MCJ8353283.1"/>
    </source>
</evidence>
<evidence type="ECO:0000313" key="2">
    <source>
        <dbReference type="Proteomes" id="UP001202887"/>
    </source>
</evidence>
<reference evidence="1" key="1">
    <citation type="journal article" date="2021" name="Polymers (Basel)">
        <title>Highly Stretchable Bacterial Cellulose Produced by Komagataeibacter hansenii SI1.</title>
        <authorList>
            <person name="Cielecka I."/>
            <person name="Ryngajllo M."/>
            <person name="Maniukiewicz W."/>
            <person name="Bielecki S."/>
        </authorList>
    </citation>
    <scope>NUCLEOTIDE SEQUENCE</scope>
    <source>
        <strain evidence="1">SI1</strain>
    </source>
</reference>
<dbReference type="RefSeq" id="WP_247066500.1">
    <property type="nucleotide sequence ID" value="NZ_JAIBCX010000008.1"/>
</dbReference>
<dbReference type="Gene3D" id="3.40.50.300">
    <property type="entry name" value="P-loop containing nucleotide triphosphate hydrolases"/>
    <property type="match status" value="1"/>
</dbReference>
<sequence>MLHETMHFFTRTAPATLRQIPSVAILRDPVARFVSSYCYARAGGAAIDRLWIRFVIVT</sequence>
<organism evidence="1 2">
    <name type="scientific">Novacetimonas hansenii</name>
    <name type="common">Komagataeibacter hansenii</name>
    <dbReference type="NCBI Taxonomy" id="436"/>
    <lineage>
        <taxon>Bacteria</taxon>
        <taxon>Pseudomonadati</taxon>
        <taxon>Pseudomonadota</taxon>
        <taxon>Alphaproteobacteria</taxon>
        <taxon>Acetobacterales</taxon>
        <taxon>Acetobacteraceae</taxon>
        <taxon>Novacetimonas</taxon>
    </lineage>
</organism>
<dbReference type="AlphaFoldDB" id="A0AAW5END0"/>
<dbReference type="EMBL" id="JAIBCX010000008">
    <property type="protein sequence ID" value="MCJ8353283.1"/>
    <property type="molecule type" value="Genomic_DNA"/>
</dbReference>
<proteinExistence type="predicted"/>
<evidence type="ECO:0008006" key="3">
    <source>
        <dbReference type="Google" id="ProtNLM"/>
    </source>
</evidence>
<protein>
    <recommendedName>
        <fullName evidence="3">Sulfotransferase</fullName>
    </recommendedName>
</protein>